<feature type="compositionally biased region" description="Basic and acidic residues" evidence="1">
    <location>
        <begin position="1"/>
        <end position="17"/>
    </location>
</feature>
<dbReference type="PANTHER" id="PTHR35792">
    <property type="entry name" value="GENERAL STRESS PROTEIN"/>
    <property type="match status" value="1"/>
</dbReference>
<dbReference type="Pfam" id="PF12732">
    <property type="entry name" value="YtxH"/>
    <property type="match status" value="1"/>
</dbReference>
<evidence type="ECO:0000313" key="4">
    <source>
        <dbReference type="Proteomes" id="UP000789845"/>
    </source>
</evidence>
<sequence length="142" mass="15794">MSNLDLRSEAQEERSKENQQSGTKDFLLGALIGGVVGAATALLLAPKSGKDIRSTFHDIKDVTLSKGSELVAVAKDSKLFSNTTSHAKQMMNKEMDFSEKEEHTTEVKYVPIEPYQTSHEELQRKLEEAQRALDAEEQKIKG</sequence>
<dbReference type="Proteomes" id="UP000789845">
    <property type="component" value="Unassembled WGS sequence"/>
</dbReference>
<feature type="region of interest" description="Disordered" evidence="1">
    <location>
        <begin position="1"/>
        <end position="23"/>
    </location>
</feature>
<accession>A0A9C7GAF7</accession>
<dbReference type="InterPro" id="IPR024623">
    <property type="entry name" value="YtxH"/>
</dbReference>
<name>A0A9C7GAF7_9BACI</name>
<dbReference type="EMBL" id="CAKJTG010000014">
    <property type="protein sequence ID" value="CAG9608929.1"/>
    <property type="molecule type" value="Genomic_DNA"/>
</dbReference>
<feature type="region of interest" description="Disordered" evidence="1">
    <location>
        <begin position="95"/>
        <end position="114"/>
    </location>
</feature>
<gene>
    <name evidence="3" type="ORF">NEOCIP111885_02647</name>
</gene>
<keyword evidence="2" id="KW-1133">Transmembrane helix</keyword>
<dbReference type="InterPro" id="IPR052928">
    <property type="entry name" value="Desiccation-related_membrane"/>
</dbReference>
<keyword evidence="2" id="KW-0812">Transmembrane</keyword>
<reference evidence="3" key="1">
    <citation type="submission" date="2021-10" db="EMBL/GenBank/DDBJ databases">
        <authorList>
            <person name="Criscuolo A."/>
        </authorList>
    </citation>
    <scope>NUCLEOTIDE SEQUENCE</scope>
    <source>
        <strain evidence="3">CIP111885</strain>
    </source>
</reference>
<evidence type="ECO:0008006" key="5">
    <source>
        <dbReference type="Google" id="ProtNLM"/>
    </source>
</evidence>
<dbReference type="PANTHER" id="PTHR35792:SF2">
    <property type="entry name" value="GENERAL STRESS PROTEIN"/>
    <property type="match status" value="1"/>
</dbReference>
<organism evidence="3 4">
    <name type="scientific">Pseudoneobacillus rhizosphaerae</name>
    <dbReference type="NCBI Taxonomy" id="2880968"/>
    <lineage>
        <taxon>Bacteria</taxon>
        <taxon>Bacillati</taxon>
        <taxon>Bacillota</taxon>
        <taxon>Bacilli</taxon>
        <taxon>Bacillales</taxon>
        <taxon>Bacillaceae</taxon>
        <taxon>Pseudoneobacillus</taxon>
    </lineage>
</organism>
<proteinExistence type="predicted"/>
<feature type="compositionally biased region" description="Basic and acidic residues" evidence="1">
    <location>
        <begin position="95"/>
        <end position="106"/>
    </location>
</feature>
<evidence type="ECO:0000313" key="3">
    <source>
        <dbReference type="EMBL" id="CAG9608929.1"/>
    </source>
</evidence>
<keyword evidence="2" id="KW-0472">Membrane</keyword>
<evidence type="ECO:0000256" key="2">
    <source>
        <dbReference type="SAM" id="Phobius"/>
    </source>
</evidence>
<evidence type="ECO:0000256" key="1">
    <source>
        <dbReference type="SAM" id="MobiDB-lite"/>
    </source>
</evidence>
<dbReference type="RefSeq" id="WP_230497172.1">
    <property type="nucleotide sequence ID" value="NZ_CAKJTG010000014.1"/>
</dbReference>
<keyword evidence="4" id="KW-1185">Reference proteome</keyword>
<feature type="transmembrane region" description="Helical" evidence="2">
    <location>
        <begin position="26"/>
        <end position="45"/>
    </location>
</feature>
<comment type="caution">
    <text evidence="3">The sequence shown here is derived from an EMBL/GenBank/DDBJ whole genome shotgun (WGS) entry which is preliminary data.</text>
</comment>
<protein>
    <recommendedName>
        <fullName evidence="5">YtxH domain-containing protein</fullName>
    </recommendedName>
</protein>
<dbReference type="AlphaFoldDB" id="A0A9C7GAF7"/>